<organism evidence="1 2">
    <name type="scientific">Solanum tuberosum</name>
    <name type="common">Potato</name>
    <dbReference type="NCBI Taxonomy" id="4113"/>
    <lineage>
        <taxon>Eukaryota</taxon>
        <taxon>Viridiplantae</taxon>
        <taxon>Streptophyta</taxon>
        <taxon>Embryophyta</taxon>
        <taxon>Tracheophyta</taxon>
        <taxon>Spermatophyta</taxon>
        <taxon>Magnoliopsida</taxon>
        <taxon>eudicotyledons</taxon>
        <taxon>Gunneridae</taxon>
        <taxon>Pentapetalae</taxon>
        <taxon>asterids</taxon>
        <taxon>lamiids</taxon>
        <taxon>Solanales</taxon>
        <taxon>Solanaceae</taxon>
        <taxon>Solanoideae</taxon>
        <taxon>Solaneae</taxon>
        <taxon>Solanum</taxon>
    </lineage>
</organism>
<dbReference type="EnsemblPlants" id="PGSC0003DMT400077591">
    <property type="protein sequence ID" value="PGSC0003DMT400077591"/>
    <property type="gene ID" value="PGSC0003DMG400030178"/>
</dbReference>
<evidence type="ECO:0000313" key="2">
    <source>
        <dbReference type="Proteomes" id="UP000011115"/>
    </source>
</evidence>
<dbReference type="Proteomes" id="UP000011115">
    <property type="component" value="Unassembled WGS sequence"/>
</dbReference>
<dbReference type="Gramene" id="PGSC0003DMT400077592">
    <property type="protein sequence ID" value="PGSC0003DMT400077592"/>
    <property type="gene ID" value="PGSC0003DMG400030178"/>
</dbReference>
<proteinExistence type="predicted"/>
<sequence>MRVEKRERLRLRLRLRLRVEMRERSKGFLERPLLASRLLPSIVAARSSSPSAVALGSYLVDSFV</sequence>
<dbReference type="InParanoid" id="M1CYL5"/>
<dbReference type="Gramene" id="PGSC0003DMT400077591">
    <property type="protein sequence ID" value="PGSC0003DMT400077591"/>
    <property type="gene ID" value="PGSC0003DMG400030178"/>
</dbReference>
<reference evidence="2" key="1">
    <citation type="journal article" date="2011" name="Nature">
        <title>Genome sequence and analysis of the tuber crop potato.</title>
        <authorList>
            <consortium name="The Potato Genome Sequencing Consortium"/>
        </authorList>
    </citation>
    <scope>NUCLEOTIDE SEQUENCE [LARGE SCALE GENOMIC DNA]</scope>
    <source>
        <strain evidence="2">cv. DM1-3 516 R44</strain>
    </source>
</reference>
<dbReference type="AlphaFoldDB" id="M1CYL5"/>
<dbReference type="PaxDb" id="4113-PGSC0003DMT400077591"/>
<evidence type="ECO:0000313" key="1">
    <source>
        <dbReference type="EnsemblPlants" id="PGSC0003DMT400077591"/>
    </source>
</evidence>
<dbReference type="HOGENOM" id="CLU_2872111_0_0_1"/>
<protein>
    <submittedName>
        <fullName evidence="1">Uncharacterized protein</fullName>
    </submittedName>
</protein>
<dbReference type="EnsemblPlants" id="PGSC0003DMT400077592">
    <property type="protein sequence ID" value="PGSC0003DMT400077592"/>
    <property type="gene ID" value="PGSC0003DMG400030178"/>
</dbReference>
<name>M1CYL5_SOLTU</name>
<accession>M1CYL5</accession>
<reference evidence="1" key="2">
    <citation type="submission" date="2015-06" db="UniProtKB">
        <authorList>
            <consortium name="EnsemblPlants"/>
        </authorList>
    </citation>
    <scope>IDENTIFICATION</scope>
    <source>
        <strain evidence="1">DM1-3 516 R44</strain>
    </source>
</reference>
<keyword evidence="2" id="KW-1185">Reference proteome</keyword>